<dbReference type="EMBL" id="QWIK01000177">
    <property type="protein sequence ID" value="RMY11363.1"/>
    <property type="molecule type" value="Genomic_DNA"/>
</dbReference>
<dbReference type="Proteomes" id="UP000276864">
    <property type="component" value="Unassembled WGS sequence"/>
</dbReference>
<protein>
    <submittedName>
        <fullName evidence="1">Uncharacterized protein</fullName>
    </submittedName>
</protein>
<dbReference type="Proteomes" id="UP000282582">
    <property type="component" value="Unassembled WGS sequence"/>
</dbReference>
<proteinExistence type="predicted"/>
<organism evidence="1 4">
    <name type="scientific">Hortaea werneckii</name>
    <name type="common">Black yeast</name>
    <name type="synonym">Cladosporium werneckii</name>
    <dbReference type="NCBI Taxonomy" id="91943"/>
    <lineage>
        <taxon>Eukaryota</taxon>
        <taxon>Fungi</taxon>
        <taxon>Dikarya</taxon>
        <taxon>Ascomycota</taxon>
        <taxon>Pezizomycotina</taxon>
        <taxon>Dothideomycetes</taxon>
        <taxon>Dothideomycetidae</taxon>
        <taxon>Mycosphaerellales</taxon>
        <taxon>Teratosphaeriaceae</taxon>
        <taxon>Hortaea</taxon>
    </lineage>
</organism>
<evidence type="ECO:0000313" key="1">
    <source>
        <dbReference type="EMBL" id="RMY11363.1"/>
    </source>
</evidence>
<feature type="non-terminal residue" evidence="1">
    <location>
        <position position="1"/>
    </location>
</feature>
<evidence type="ECO:0000313" key="3">
    <source>
        <dbReference type="Proteomes" id="UP000276864"/>
    </source>
</evidence>
<comment type="caution">
    <text evidence="1">The sequence shown here is derived from an EMBL/GenBank/DDBJ whole genome shotgun (WGS) entry which is preliminary data.</text>
</comment>
<gene>
    <name evidence="2" type="ORF">D0866_03841</name>
    <name evidence="1" type="ORF">D0868_03185</name>
</gene>
<reference evidence="3 4" key="1">
    <citation type="journal article" date="2018" name="BMC Genomics">
        <title>Genomic evidence for intraspecific hybridization in a clonal and extremely halotolerant yeast.</title>
        <authorList>
            <person name="Gostincar C."/>
            <person name="Stajich J.E."/>
            <person name="Zupancic J."/>
            <person name="Zalar P."/>
            <person name="Gunde-Cimerman N."/>
        </authorList>
    </citation>
    <scope>NUCLEOTIDE SEQUENCE [LARGE SCALE GENOMIC DNA]</scope>
    <source>
        <strain evidence="2 3">EXF-6651</strain>
        <strain evidence="1 4">EXF-6654</strain>
    </source>
</reference>
<evidence type="ECO:0000313" key="4">
    <source>
        <dbReference type="Proteomes" id="UP000282582"/>
    </source>
</evidence>
<sequence>GWVLARQGFHGYTRKDSPETNRARFGKSKTCGNTCGLLPFSFDFATDAWNPRAVLLKHSEAQSPNLSWSIV</sequence>
<evidence type="ECO:0000313" key="2">
    <source>
        <dbReference type="EMBL" id="RMY36574.1"/>
    </source>
</evidence>
<name>A0A3M6Z7X0_HORWE</name>
<dbReference type="AlphaFoldDB" id="A0A3M6Z7X0"/>
<accession>A0A3M6Z7X0</accession>
<dbReference type="EMBL" id="QWIM01000293">
    <property type="protein sequence ID" value="RMY36574.1"/>
    <property type="molecule type" value="Genomic_DNA"/>
</dbReference>